<gene>
    <name evidence="4" type="ORF">RKE40_11745</name>
</gene>
<dbReference type="PANTHER" id="PTHR35037">
    <property type="entry name" value="C-TERMINAL REGION OF AIDA-LIKE PROTEIN"/>
    <property type="match status" value="1"/>
</dbReference>
<evidence type="ECO:0000259" key="3">
    <source>
        <dbReference type="PROSITE" id="PS51208"/>
    </source>
</evidence>
<name>A0ABU3S6Z0_9HYPH</name>
<dbReference type="NCBIfam" id="TIGR04393">
    <property type="entry name" value="rpt_T5SS_PEPC"/>
    <property type="match status" value="4"/>
</dbReference>
<dbReference type="SUPFAM" id="SSF51126">
    <property type="entry name" value="Pectin lyase-like"/>
    <property type="match status" value="3"/>
</dbReference>
<evidence type="ECO:0000313" key="4">
    <source>
        <dbReference type="EMBL" id="MDU0340563.1"/>
    </source>
</evidence>
<dbReference type="InterPro" id="IPR036709">
    <property type="entry name" value="Autotransporte_beta_dom_sf"/>
</dbReference>
<dbReference type="PANTHER" id="PTHR35037:SF3">
    <property type="entry name" value="C-TERMINAL REGION OF AIDA-LIKE PROTEIN"/>
    <property type="match status" value="1"/>
</dbReference>
<dbReference type="Pfam" id="PF12951">
    <property type="entry name" value="PATR"/>
    <property type="match status" value="4"/>
</dbReference>
<evidence type="ECO:0000256" key="1">
    <source>
        <dbReference type="ARBA" id="ARBA00022729"/>
    </source>
</evidence>
<dbReference type="SMART" id="SM00869">
    <property type="entry name" value="Autotransporter"/>
    <property type="match status" value="1"/>
</dbReference>
<protein>
    <submittedName>
        <fullName evidence="4">Autotransporter domain-containing protein</fullName>
    </submittedName>
</protein>
<organism evidence="4 5">
    <name type="scientific">Bosea rubneri</name>
    <dbReference type="NCBI Taxonomy" id="3075434"/>
    <lineage>
        <taxon>Bacteria</taxon>
        <taxon>Pseudomonadati</taxon>
        <taxon>Pseudomonadota</taxon>
        <taxon>Alphaproteobacteria</taxon>
        <taxon>Hyphomicrobiales</taxon>
        <taxon>Boseaceae</taxon>
        <taxon>Bosea</taxon>
    </lineage>
</organism>
<dbReference type="RefSeq" id="WP_316018430.1">
    <property type="nucleotide sequence ID" value="NZ_JAWDID010000014.1"/>
</dbReference>
<dbReference type="Gene3D" id="2.160.20.20">
    <property type="match status" value="1"/>
</dbReference>
<accession>A0ABU3S6Z0</accession>
<dbReference type="InterPro" id="IPR013425">
    <property type="entry name" value="Autotrns_rpt"/>
</dbReference>
<dbReference type="InterPro" id="IPR006315">
    <property type="entry name" value="OM_autotransptr_brl_dom"/>
</dbReference>
<dbReference type="EMBL" id="JAWDID010000014">
    <property type="protein sequence ID" value="MDU0340563.1"/>
    <property type="molecule type" value="Genomic_DNA"/>
</dbReference>
<dbReference type="InterPro" id="IPR051551">
    <property type="entry name" value="Autotransporter_adhesion"/>
</dbReference>
<keyword evidence="5" id="KW-1185">Reference proteome</keyword>
<dbReference type="SUPFAM" id="SSF103515">
    <property type="entry name" value="Autotransporter"/>
    <property type="match status" value="1"/>
</dbReference>
<dbReference type="InterPro" id="IPR011050">
    <property type="entry name" value="Pectin_lyase_fold/virulence"/>
</dbReference>
<feature type="domain" description="Autotransporter" evidence="3">
    <location>
        <begin position="1085"/>
        <end position="1361"/>
    </location>
</feature>
<dbReference type="Gene3D" id="2.40.128.130">
    <property type="entry name" value="Autotransporter beta-domain"/>
    <property type="match status" value="1"/>
</dbReference>
<feature type="chain" id="PRO_5047179864" evidence="2">
    <location>
        <begin position="16"/>
        <end position="1361"/>
    </location>
</feature>
<sequence>MALALATAGASPALAQVTLNGNNNPSIVGAIDPGTDLRIGDGGIGTMTIAGGSQVTNAAGYVGLSAGDQGGVTVTGLNSLWTNTGQLTVGDDGIGRLSILAGGRVTSVGESYIGVNGNGDGEVLVTGTGSSWENAGRLNLGAFGIGKLRIEAGSTVSNADGLVGDSARGEVVVTGSEAKWENSGQLTIGSYGSGTLLIENGAMVTSNQGYIGAGPPADGDVVVTGTGSRWIAATNINIGNYGIGSLTVEDGARVRADHGIELGISDGLARGTLTLRGTAGARGVLETVRIAGGLGTANVTIDGGILRPISNNSDFIRGFGTQVVTLAAGGATVATDGHDIGIAPVLAGSGGLLKADAGTLTLTGANTYAGATDVVAGTLLVNGNQSGATGLTSVANGATLGGIGTIGGNVAVGNGGILAPGTSPGTLTINGNLALAAGSVLAYEFGQADTVGGALNDLVIVGGNLTLDGTINVSVPTGGSFGLGTYRVFSYGGSLTDNGLALGSMPVGSNVSVQTSIANQVNLVNAPLVGLTLWDGAAGPKSNGVINGGDGTWHLGGIDNNWTELTGASNAFYLNGSFAVFAGAPGTVTIDNALGTVTASGLQFASDGYRVTGETLTLLGPQTTIRVGDGTALGAGFTATIAAELTGATQLVKTDLGTLVLTGSNSYTGGTAINGGTVRIASDANLGAASGGLSFHGGTLNTAANITSGRSVTLLGTGTFLTDAGTTLVLGGGVAGGGALAKDGLGTLVLAGDATQAGGSTIRSGTLQIGTGGTSGSLRGNVVNDGALAFNRSDSISFDGRISGTGRLAQLGAGATTLTGLSSHSGATDVFAGTLVVDGAIANSPVLVHGGARLAGGGTVGATTVATGGTIAPGGSLGTLSVNGAYLQQAGAVYQVEVDPGSAASDRIAVNGTATLDSGAVIAVTKTAAAPYRLGTRYTVLSTTNGLRGTFDLTGETDLTAFIRLAAAYDANNAYLVTQQSRTIASVGGTPNQVATGTGIDPAPPGNLVTTAVLNLPDEAAARGALDQLSGELHASVRTATLETSHFVRDAATDRVRTAFCGVAAEASRTGQRAEGTRRSPGECGATDRLTVWGQAFGSWGSTSSNGNAAKMDRATGGFFVGADAPVFDTWRFGMLAGYSRNDIRVDGRISSATSDDYHLGVYGGTQWGRLGLRAGASHTWQDIGTSRAVGFAGFGQGLAADYRAGVTQAFGDLGYRLDAGGFALEPFASLAYVRLDSDGFSERGGAAALASPGNTGDTLFTTVGLRGSTVFSLGGIDILARGSVGWRHAFSDTTPIATLAFAGGPLFGIAGTPIARNAAIVNAGFEVDISETATLAVSYGGQFSNETIDQSLRGTFSLKF</sequence>
<comment type="caution">
    <text evidence="4">The sequence shown here is derived from an EMBL/GenBank/DDBJ whole genome shotgun (WGS) entry which is preliminary data.</text>
</comment>
<evidence type="ECO:0000256" key="2">
    <source>
        <dbReference type="SAM" id="SignalP"/>
    </source>
</evidence>
<dbReference type="Proteomes" id="UP001254257">
    <property type="component" value="Unassembled WGS sequence"/>
</dbReference>
<dbReference type="PROSITE" id="PS51208">
    <property type="entry name" value="AUTOTRANSPORTER"/>
    <property type="match status" value="1"/>
</dbReference>
<dbReference type="NCBIfam" id="TIGR02601">
    <property type="entry name" value="autotrns_rpt"/>
    <property type="match status" value="4"/>
</dbReference>
<feature type="signal peptide" evidence="2">
    <location>
        <begin position="1"/>
        <end position="15"/>
    </location>
</feature>
<evidence type="ECO:0000313" key="5">
    <source>
        <dbReference type="Proteomes" id="UP001254257"/>
    </source>
</evidence>
<dbReference type="Pfam" id="PF03797">
    <property type="entry name" value="Autotransporter"/>
    <property type="match status" value="1"/>
</dbReference>
<reference evidence="4 5" key="1">
    <citation type="submission" date="2023-09" db="EMBL/GenBank/DDBJ databases">
        <title>Whole genome shotgun sequencing (WGS) of Bosea sp. ZW T0_25, isolated from stored onions (Allium cepa).</title>
        <authorList>
            <person name="Stoll D.A."/>
            <person name="Huch M."/>
        </authorList>
    </citation>
    <scope>NUCLEOTIDE SEQUENCE [LARGE SCALE GENOMIC DNA]</scope>
    <source>
        <strain evidence="4 5">ZW T0_25</strain>
    </source>
</reference>
<dbReference type="InterPro" id="IPR012332">
    <property type="entry name" value="Autotransporter_pectin_lyase_C"/>
</dbReference>
<proteinExistence type="predicted"/>
<keyword evidence="1 2" id="KW-0732">Signal</keyword>
<dbReference type="InterPro" id="IPR005546">
    <property type="entry name" value="Autotransporte_beta"/>
</dbReference>
<dbReference type="InterPro" id="IPR030895">
    <property type="entry name" value="T5SS_PEPC_rpt"/>
</dbReference>
<dbReference type="NCBIfam" id="TIGR01414">
    <property type="entry name" value="autotrans_barl"/>
    <property type="match status" value="1"/>
</dbReference>